<feature type="binding site" evidence="8">
    <location>
        <begin position="201"/>
        <end position="208"/>
    </location>
    <ligand>
        <name>ATP</name>
        <dbReference type="ChEBI" id="CHEBI:30616"/>
    </ligand>
</feature>
<evidence type="ECO:0000259" key="10">
    <source>
        <dbReference type="PROSITE" id="PS51456"/>
    </source>
</evidence>
<feature type="compositionally biased region" description="Basic residues" evidence="9">
    <location>
        <begin position="354"/>
        <end position="366"/>
    </location>
</feature>
<evidence type="ECO:0000256" key="7">
    <source>
        <dbReference type="PROSITE-ProRule" id="PRU00235"/>
    </source>
</evidence>
<dbReference type="Pfam" id="PF25390">
    <property type="entry name" value="WD40_RLD"/>
    <property type="match status" value="1"/>
</dbReference>
<dbReference type="CDD" id="cd00124">
    <property type="entry name" value="MYSc"/>
    <property type="match status" value="1"/>
</dbReference>
<dbReference type="PROSITE" id="PS50012">
    <property type="entry name" value="RCC1_3"/>
    <property type="match status" value="5"/>
</dbReference>
<accession>A0A2R5GAA7</accession>
<dbReference type="Gene3D" id="3.40.850.10">
    <property type="entry name" value="Kinesin motor domain"/>
    <property type="match status" value="2"/>
</dbReference>
<feature type="domain" description="Myosin motor" evidence="10">
    <location>
        <begin position="92"/>
        <end position="902"/>
    </location>
</feature>
<dbReference type="PANTHER" id="PTHR13140:SF706">
    <property type="entry name" value="DILUTE CLASS UNCONVENTIONAL MYOSIN, ISOFORM C"/>
    <property type="match status" value="1"/>
</dbReference>
<dbReference type="InterPro" id="IPR036961">
    <property type="entry name" value="Kinesin_motor_dom_sf"/>
</dbReference>
<dbReference type="GO" id="GO:0005524">
    <property type="term" value="F:ATP binding"/>
    <property type="evidence" value="ECO:0007669"/>
    <property type="project" value="UniProtKB-UniRule"/>
</dbReference>
<keyword evidence="2 8" id="KW-0547">Nucleotide-binding</keyword>
<keyword evidence="12" id="KW-1185">Reference proteome</keyword>
<dbReference type="EMBL" id="BEYU01000032">
    <property type="protein sequence ID" value="GBG27525.1"/>
    <property type="molecule type" value="Genomic_DNA"/>
</dbReference>
<dbReference type="SUPFAM" id="SSF52540">
    <property type="entry name" value="P-loop containing nucleoside triphosphate hydrolases"/>
    <property type="match status" value="1"/>
</dbReference>
<dbReference type="Gene3D" id="2.130.10.30">
    <property type="entry name" value="Regulator of chromosome condensation 1/beta-lactamase-inhibitor protein II"/>
    <property type="match status" value="2"/>
</dbReference>
<evidence type="ECO:0000313" key="11">
    <source>
        <dbReference type="EMBL" id="GBG27525.1"/>
    </source>
</evidence>
<dbReference type="InParanoid" id="A0A2R5GAA7"/>
<feature type="compositionally biased region" description="Polar residues" evidence="9">
    <location>
        <begin position="1780"/>
        <end position="1801"/>
    </location>
</feature>
<dbReference type="SUPFAM" id="SSF50985">
    <property type="entry name" value="RCC1/BLIP-II"/>
    <property type="match status" value="1"/>
</dbReference>
<feature type="region of interest" description="Disordered" evidence="9">
    <location>
        <begin position="1779"/>
        <end position="1803"/>
    </location>
</feature>
<feature type="region of interest" description="Disordered" evidence="9">
    <location>
        <begin position="1889"/>
        <end position="1932"/>
    </location>
</feature>
<evidence type="ECO:0000256" key="3">
    <source>
        <dbReference type="ARBA" id="ARBA00022840"/>
    </source>
</evidence>
<dbReference type="PANTHER" id="PTHR13140">
    <property type="entry name" value="MYOSIN"/>
    <property type="match status" value="1"/>
</dbReference>
<dbReference type="Proteomes" id="UP000241890">
    <property type="component" value="Unassembled WGS sequence"/>
</dbReference>
<feature type="repeat" description="RCC1" evidence="7">
    <location>
        <begin position="1255"/>
        <end position="1308"/>
    </location>
</feature>
<dbReference type="GO" id="GO:0000146">
    <property type="term" value="F:microfilament motor activity"/>
    <property type="evidence" value="ECO:0007669"/>
    <property type="project" value="TreeGrafter"/>
</dbReference>
<organism evidence="11 12">
    <name type="scientific">Hondaea fermentalgiana</name>
    <dbReference type="NCBI Taxonomy" id="2315210"/>
    <lineage>
        <taxon>Eukaryota</taxon>
        <taxon>Sar</taxon>
        <taxon>Stramenopiles</taxon>
        <taxon>Bigyra</taxon>
        <taxon>Labyrinthulomycetes</taxon>
        <taxon>Thraustochytrida</taxon>
        <taxon>Thraustochytriidae</taxon>
        <taxon>Hondaea</taxon>
    </lineage>
</organism>
<protein>
    <submittedName>
        <fullName evidence="11">Myosin-9</fullName>
    </submittedName>
</protein>
<dbReference type="OrthoDB" id="6108017at2759"/>
<evidence type="ECO:0000313" key="12">
    <source>
        <dbReference type="Proteomes" id="UP000241890"/>
    </source>
</evidence>
<dbReference type="GO" id="GO:0007015">
    <property type="term" value="P:actin filament organization"/>
    <property type="evidence" value="ECO:0007669"/>
    <property type="project" value="TreeGrafter"/>
</dbReference>
<dbReference type="InterPro" id="IPR000048">
    <property type="entry name" value="IQ_motif_EF-hand-BS"/>
</dbReference>
<keyword evidence="4 8" id="KW-0518">Myosin</keyword>
<dbReference type="GO" id="GO:0016020">
    <property type="term" value="C:membrane"/>
    <property type="evidence" value="ECO:0007669"/>
    <property type="project" value="TreeGrafter"/>
</dbReference>
<feature type="compositionally biased region" description="Basic and acidic residues" evidence="9">
    <location>
        <begin position="1839"/>
        <end position="1852"/>
    </location>
</feature>
<keyword evidence="6 8" id="KW-0009">Actin-binding</keyword>
<reference evidence="11 12" key="1">
    <citation type="submission" date="2017-12" db="EMBL/GenBank/DDBJ databases">
        <title>Sequencing, de novo assembly and annotation of complete genome of a new Thraustochytrid species, strain FCC1311.</title>
        <authorList>
            <person name="Sedici K."/>
            <person name="Godart F."/>
            <person name="Aiese Cigliano R."/>
            <person name="Sanseverino W."/>
            <person name="Barakat M."/>
            <person name="Ortet P."/>
            <person name="Marechal E."/>
            <person name="Cagnac O."/>
            <person name="Amato A."/>
        </authorList>
    </citation>
    <scope>NUCLEOTIDE SEQUENCE [LARGE SCALE GENOMIC DNA]</scope>
</reference>
<feature type="repeat" description="RCC1" evidence="7">
    <location>
        <begin position="1415"/>
        <end position="1466"/>
    </location>
</feature>
<dbReference type="Gene3D" id="1.20.58.530">
    <property type="match status" value="1"/>
</dbReference>
<name>A0A2R5GAA7_9STRA</name>
<gene>
    <name evidence="11" type="ORF">FCC1311_037482</name>
</gene>
<evidence type="ECO:0000256" key="6">
    <source>
        <dbReference type="ARBA" id="ARBA00023203"/>
    </source>
</evidence>
<sequence length="1953" mass="215891">MASVGNASLGASFIHAGLGVWIANPYPQGENETDTYRMGRLLDPKRSARPVFVPAKVVEVCNDGKVSVRTEWEPKLDVVCPKEELYLANVCQDVDDMTNLAHLNDATLLDNVQTRYHREPCQQIYTMAGPILIAVNPYRIVTDKHDVSIYDKSYMDLYRSAPVSPSGCPNSALPPHIFAVASRAVATFADARENQSIVISGESGAGKTESTKQIMQFVTSCSGPNGSSAEEEEGIESKLLQTNPVLEAIGNAKTVRNDNSSRFGKFIQIFMEPKSGPSAVRILGGSIQDFLLEKSRVVTHSNGERNYHVFYQLLAGLSPDAKAQLGLELGENAFRYLNPEKQRLHAESMATKALRGRTGSRNRRRTQSQETSAAAAAESSAETREIDDLSAFQELEASLKIVGLGDERREHIFQIIAGILHLGNIELETSGAGSEEARVCGGPSNEALQKAASLFGVECDALADAIVTKETSTGAHVISSQLDKKRAYDGLDALAKSTYGLLFRWVVSEINRTLSNKVSPGSSASGAASPSASASYIGILDIFGFEVFRQNGFEQFCINFANEKLHQLFTTHVFKLEQRVYEEEGIDYSAITFTDNQLIIDLVEKRPRGIMSLLDEACLFPQSTDESFLSKLDQAHADVSAASSAFYRKASLRETEAGPAFVVMHSAATVVYTVSEFLDKNRDRLESKVVRVMAASSSSVVSALFREQQAASEADQGSFTGSNAFLGSKFKDDINRLMRTLNATTPHFVRCLKANGEKRPGYMDPQLVLHQLLYLGVLDSIRIRHSGFSFRTSFASFYSRFALVEPSLPSPASLRERVKGNESDPLYRSKCKELVALLWATMAKASNDSKHASEGEKSADSKSNGDNGNAFIAQGLDSMVQLGQTRIFLRKQAIQTLEALREVKLRTMDAAATRIQSLARMHRVRAKIDSIRRGLERIRAAWAAVQDRRAWVHHMKVQETVRRTALVWKARTLLAHRRKALIKIQAFVRGLRPRRVFLVARRCAIKAQRVVRSFILRKRFRMWTHVVTRIQSMVRSFLVRNRLYWRRANAALTIQAGWRGTQERRSMPRMMAFLAERRRLRARRAACKALQRRWRSFLVRRRFLEMRAATRILQRWSMGFVLCAQFKAIRASVRTLQRVGRGFLARNLRRRLVTARLLEDEVLEVNRLRYREAAAIEAANTHPCSAQKANFQRRGANQAAPICKNNTLHHAVLDIDVRANIANVYPTAWTDLCRRVDASSVDAGEFHSLALTADGEVYTWGYGDRGQLGHGVFGARKAPGRLPELMRMRVPCIQVAAGSFHCMVLTRNCQVLTWGAGSHGQLGHGDRDNDACPRIVKGLANRKIVQIASGATHCVALAQAGTVFTWGGPGAVLGHGAFVGEGSLAVPEPVRSLARERVDQVASGRDFVLARARSGKLFAWGAGAHGQLGLGDTRDRVFPRELALPGERDCALVTAGGRHAAAVDVLGRLFMWGCNSHGQLGLGDATDRHRPTCVNSLPGPVEKVALGWRQTVVTCRPIESGHGTDAAPGKESLFAWGATSLPLGMADRARGTLLDSCVDETSIFRCATQVMVNLDTCGRRVKNLTCSKAPSLSFVGLVYEQKPATLAVHTSPLLANTDIAPLFSRRSDKIHRSCAANEESDEAPTILVDEAGTRHDMASMSHGALQSLVRDLIASGPSAKAFLTVDPDAAGKKRERLRHERKQETVHGVRYAAANSVSATRIKAKTSSVELQMQAKPQSKEVRQARHSKNMREGYTEMVDVFASVGDEEDKTKMMALETRANSHAESPPKTQRTRASSVTVRRQRELEANIDVDALRAQARARDSDMAGHFAAKALLLRRKETEEKSQEEKRGTKKSSSQSTMESVKARLEGDGQSFFRSRLRETSLGVYTYEELDEETKSDGGSENASRDRLRKKQSKEPSSQTKRKDEVDLLLRKLQARAQRDVSAMWTNT</sequence>
<dbReference type="GO" id="GO:0051015">
    <property type="term" value="F:actin filament binding"/>
    <property type="evidence" value="ECO:0007669"/>
    <property type="project" value="TreeGrafter"/>
</dbReference>
<proteinExistence type="inferred from homology"/>
<dbReference type="InterPro" id="IPR009091">
    <property type="entry name" value="RCC1/BLIP-II"/>
</dbReference>
<evidence type="ECO:0000256" key="5">
    <source>
        <dbReference type="ARBA" id="ARBA00023175"/>
    </source>
</evidence>
<dbReference type="PROSITE" id="PS51456">
    <property type="entry name" value="MYOSIN_MOTOR"/>
    <property type="match status" value="1"/>
</dbReference>
<feature type="compositionally biased region" description="Low complexity" evidence="9">
    <location>
        <begin position="368"/>
        <end position="380"/>
    </location>
</feature>
<dbReference type="Pfam" id="PF00063">
    <property type="entry name" value="Myosin_head"/>
    <property type="match status" value="1"/>
</dbReference>
<feature type="region of interest" description="Disordered" evidence="9">
    <location>
        <begin position="348"/>
        <end position="382"/>
    </location>
</feature>
<dbReference type="PRINTS" id="PR00193">
    <property type="entry name" value="MYOSINHEAVY"/>
</dbReference>
<evidence type="ECO:0000256" key="8">
    <source>
        <dbReference type="PROSITE-ProRule" id="PRU00782"/>
    </source>
</evidence>
<dbReference type="InterPro" id="IPR058923">
    <property type="entry name" value="RCC1-like_dom"/>
</dbReference>
<dbReference type="Pfam" id="PF00612">
    <property type="entry name" value="IQ"/>
    <property type="match status" value="3"/>
</dbReference>
<dbReference type="Gene3D" id="1.20.120.720">
    <property type="entry name" value="Myosin VI head, motor domain, U50 subdomain"/>
    <property type="match status" value="1"/>
</dbReference>
<feature type="repeat" description="RCC1" evidence="7">
    <location>
        <begin position="1361"/>
        <end position="1414"/>
    </location>
</feature>
<feature type="repeat" description="RCC1" evidence="7">
    <location>
        <begin position="1309"/>
        <end position="1360"/>
    </location>
</feature>
<dbReference type="SMART" id="SM00015">
    <property type="entry name" value="IQ"/>
    <property type="match status" value="7"/>
</dbReference>
<evidence type="ECO:0000256" key="9">
    <source>
        <dbReference type="SAM" id="MobiDB-lite"/>
    </source>
</evidence>
<evidence type="ECO:0000256" key="4">
    <source>
        <dbReference type="ARBA" id="ARBA00023123"/>
    </source>
</evidence>
<evidence type="ECO:0000256" key="2">
    <source>
        <dbReference type="ARBA" id="ARBA00022741"/>
    </source>
</evidence>
<dbReference type="PROSITE" id="PS50096">
    <property type="entry name" value="IQ"/>
    <property type="match status" value="5"/>
</dbReference>
<dbReference type="Gene3D" id="1.20.5.190">
    <property type="match status" value="2"/>
</dbReference>
<keyword evidence="5 8" id="KW-0505">Motor protein</keyword>
<dbReference type="InterPro" id="IPR027417">
    <property type="entry name" value="P-loop_NTPase"/>
</dbReference>
<keyword evidence="3 8" id="KW-0067">ATP-binding</keyword>
<feature type="region of interest" description="Actin-binding" evidence="8">
    <location>
        <begin position="734"/>
        <end position="756"/>
    </location>
</feature>
<feature type="region of interest" description="Disordered" evidence="9">
    <location>
        <begin position="1838"/>
        <end position="1871"/>
    </location>
</feature>
<dbReference type="GO" id="GO:0016459">
    <property type="term" value="C:myosin complex"/>
    <property type="evidence" value="ECO:0007669"/>
    <property type="project" value="UniProtKB-KW"/>
</dbReference>
<dbReference type="SMART" id="SM00242">
    <property type="entry name" value="MYSc"/>
    <property type="match status" value="1"/>
</dbReference>
<dbReference type="InterPro" id="IPR001609">
    <property type="entry name" value="Myosin_head_motor_dom-like"/>
</dbReference>
<dbReference type="GO" id="GO:0005737">
    <property type="term" value="C:cytoplasm"/>
    <property type="evidence" value="ECO:0007669"/>
    <property type="project" value="TreeGrafter"/>
</dbReference>
<dbReference type="Gene3D" id="1.20.5.4820">
    <property type="match status" value="1"/>
</dbReference>
<feature type="compositionally biased region" description="Basic and acidic residues" evidence="9">
    <location>
        <begin position="1898"/>
        <end position="1911"/>
    </location>
</feature>
<dbReference type="InterPro" id="IPR000408">
    <property type="entry name" value="Reg_chr_condens"/>
</dbReference>
<keyword evidence="1" id="KW-0677">Repeat</keyword>
<evidence type="ECO:0000256" key="1">
    <source>
        <dbReference type="ARBA" id="ARBA00022737"/>
    </source>
</evidence>
<comment type="caution">
    <text evidence="11">The sequence shown here is derived from an EMBL/GenBank/DDBJ whole genome shotgun (WGS) entry which is preliminary data.</text>
</comment>
<feature type="repeat" description="RCC1" evidence="7">
    <location>
        <begin position="1467"/>
        <end position="1517"/>
    </location>
</feature>
<comment type="similarity">
    <text evidence="8">Belongs to the TRAFAC class myosin-kinesin ATPase superfamily. Myosin family.</text>
</comment>